<dbReference type="SMART" id="SM00382">
    <property type="entry name" value="AAA"/>
    <property type="match status" value="1"/>
</dbReference>
<name>A0A2X0QI60_BROTH</name>
<keyword evidence="2" id="KW-0547">Nucleotide-binding</keyword>
<dbReference type="GO" id="GO:0022857">
    <property type="term" value="F:transmembrane transporter activity"/>
    <property type="evidence" value="ECO:0007669"/>
    <property type="project" value="TreeGrafter"/>
</dbReference>
<dbReference type="SUPFAM" id="SSF52540">
    <property type="entry name" value="P-loop containing nucleoside triphosphate hydrolases"/>
    <property type="match status" value="1"/>
</dbReference>
<keyword evidence="1" id="KW-0813">Transport</keyword>
<evidence type="ECO:0000256" key="2">
    <source>
        <dbReference type="ARBA" id="ARBA00022741"/>
    </source>
</evidence>
<dbReference type="PANTHER" id="PTHR24220">
    <property type="entry name" value="IMPORT ATP-BINDING PROTEIN"/>
    <property type="match status" value="1"/>
</dbReference>
<dbReference type="GO" id="GO:0005524">
    <property type="term" value="F:ATP binding"/>
    <property type="evidence" value="ECO:0007669"/>
    <property type="project" value="UniProtKB-KW"/>
</dbReference>
<dbReference type="CDD" id="cd03255">
    <property type="entry name" value="ABC_MJ0796_LolCDE_FtsE"/>
    <property type="match status" value="1"/>
</dbReference>
<proteinExistence type="predicted"/>
<dbReference type="FunFam" id="3.40.50.300:FF:000032">
    <property type="entry name" value="Export ABC transporter ATP-binding protein"/>
    <property type="match status" value="1"/>
</dbReference>
<dbReference type="EMBL" id="OUNC01000012">
    <property type="protein sequence ID" value="SPP28284.1"/>
    <property type="molecule type" value="Genomic_DNA"/>
</dbReference>
<reference evidence="6" key="1">
    <citation type="submission" date="2018-04" db="EMBL/GenBank/DDBJ databases">
        <authorList>
            <person name="Illikoud N."/>
        </authorList>
    </citation>
    <scope>NUCLEOTIDE SEQUENCE [LARGE SCALE GENOMIC DNA]</scope>
</reference>
<evidence type="ECO:0000256" key="1">
    <source>
        <dbReference type="ARBA" id="ARBA00022448"/>
    </source>
</evidence>
<dbReference type="InterPro" id="IPR015854">
    <property type="entry name" value="ABC_transpr_LolD-like"/>
</dbReference>
<accession>A0A2X0QI60</accession>
<protein>
    <submittedName>
        <fullName evidence="5">Outer membrane-specific lipoprotein transporter subunit ATP-binding component of ABC superfamily</fullName>
    </submittedName>
</protein>
<evidence type="ECO:0000259" key="4">
    <source>
        <dbReference type="PROSITE" id="PS50893"/>
    </source>
</evidence>
<feature type="domain" description="ABC transporter" evidence="4">
    <location>
        <begin position="5"/>
        <end position="233"/>
    </location>
</feature>
<dbReference type="Gene3D" id="3.40.50.300">
    <property type="entry name" value="P-loop containing nucleotide triphosphate hydrolases"/>
    <property type="match status" value="1"/>
</dbReference>
<organism evidence="5 6">
    <name type="scientific">Brochothrix thermosphacta</name>
    <name type="common">Microbacterium thermosphactum</name>
    <dbReference type="NCBI Taxonomy" id="2756"/>
    <lineage>
        <taxon>Bacteria</taxon>
        <taxon>Bacillati</taxon>
        <taxon>Bacillota</taxon>
        <taxon>Bacilli</taxon>
        <taxon>Bacillales</taxon>
        <taxon>Listeriaceae</taxon>
        <taxon>Brochothrix</taxon>
    </lineage>
</organism>
<dbReference type="PANTHER" id="PTHR24220:SF86">
    <property type="entry name" value="ABC TRANSPORTER ABCH.1"/>
    <property type="match status" value="1"/>
</dbReference>
<dbReference type="AlphaFoldDB" id="A0A2X0QI60"/>
<dbReference type="RefSeq" id="WP_244924212.1">
    <property type="nucleotide sequence ID" value="NZ_OUNC01000012.1"/>
</dbReference>
<keyword evidence="5" id="KW-0449">Lipoprotein</keyword>
<dbReference type="GO" id="GO:0016887">
    <property type="term" value="F:ATP hydrolysis activity"/>
    <property type="evidence" value="ECO:0007669"/>
    <property type="project" value="InterPro"/>
</dbReference>
<dbReference type="InterPro" id="IPR003439">
    <property type="entry name" value="ABC_transporter-like_ATP-bd"/>
</dbReference>
<dbReference type="InterPro" id="IPR003593">
    <property type="entry name" value="AAA+_ATPase"/>
</dbReference>
<evidence type="ECO:0000313" key="6">
    <source>
        <dbReference type="Proteomes" id="UP000270190"/>
    </source>
</evidence>
<dbReference type="Proteomes" id="UP000270190">
    <property type="component" value="Unassembled WGS sequence"/>
</dbReference>
<dbReference type="GO" id="GO:0098796">
    <property type="term" value="C:membrane protein complex"/>
    <property type="evidence" value="ECO:0007669"/>
    <property type="project" value="UniProtKB-ARBA"/>
</dbReference>
<dbReference type="InterPro" id="IPR017871">
    <property type="entry name" value="ABC_transporter-like_CS"/>
</dbReference>
<dbReference type="GO" id="GO:0005886">
    <property type="term" value="C:plasma membrane"/>
    <property type="evidence" value="ECO:0007669"/>
    <property type="project" value="TreeGrafter"/>
</dbReference>
<evidence type="ECO:0000313" key="5">
    <source>
        <dbReference type="EMBL" id="SPP28284.1"/>
    </source>
</evidence>
<dbReference type="PROSITE" id="PS00211">
    <property type="entry name" value="ABC_TRANSPORTER_1"/>
    <property type="match status" value="1"/>
</dbReference>
<sequence>MMNFIELKNINKSYGKNQQYKVLKGINLTIQQGESVAIVGKSGSGKSTLMHILALLDIPTSGSIVLNSMEIEALKEKKVNQIRNEQFGFVFQQFFMKPKDTVLNNVLLPLQIASESYKLSAKQRKIKVLEALEAVDLKEKALSRAADLSGGQKQRVCIARALINNPGVIFADEPTGNLDSKTSDKIQTLLFDINKAKGITLVVVTHDDDFAKKFDRQFYLQDGEIIKEYSNDN</sequence>
<dbReference type="PROSITE" id="PS50893">
    <property type="entry name" value="ABC_TRANSPORTER_2"/>
    <property type="match status" value="1"/>
</dbReference>
<dbReference type="InterPro" id="IPR027417">
    <property type="entry name" value="P-loop_NTPase"/>
</dbReference>
<keyword evidence="3 5" id="KW-0067">ATP-binding</keyword>
<evidence type="ECO:0000256" key="3">
    <source>
        <dbReference type="ARBA" id="ARBA00022840"/>
    </source>
</evidence>
<dbReference type="InterPro" id="IPR017911">
    <property type="entry name" value="MacB-like_ATP-bd"/>
</dbReference>
<dbReference type="Pfam" id="PF00005">
    <property type="entry name" value="ABC_tran"/>
    <property type="match status" value="1"/>
</dbReference>
<gene>
    <name evidence="5" type="primary">lolD</name>
    <name evidence="5" type="ORF">BTBSAS_20154</name>
</gene>